<keyword evidence="3 7" id="KW-0813">Transport</keyword>
<evidence type="ECO:0000256" key="6">
    <source>
        <dbReference type="ARBA" id="ARBA00023136"/>
    </source>
</evidence>
<keyword evidence="5 8" id="KW-1133">Transmembrane helix</keyword>
<organism evidence="9 10">
    <name type="scientific">Gryllotalpicola koreensis</name>
    <dbReference type="NCBI Taxonomy" id="993086"/>
    <lineage>
        <taxon>Bacteria</taxon>
        <taxon>Bacillati</taxon>
        <taxon>Actinomycetota</taxon>
        <taxon>Actinomycetes</taxon>
        <taxon>Micrococcales</taxon>
        <taxon>Microbacteriaceae</taxon>
        <taxon>Gryllotalpicola</taxon>
    </lineage>
</organism>
<evidence type="ECO:0000313" key="9">
    <source>
        <dbReference type="EMBL" id="GAA4169950.1"/>
    </source>
</evidence>
<dbReference type="InterPro" id="IPR023271">
    <property type="entry name" value="Aquaporin-like"/>
</dbReference>
<feature type="transmembrane region" description="Helical" evidence="8">
    <location>
        <begin position="39"/>
        <end position="58"/>
    </location>
</feature>
<feature type="transmembrane region" description="Helical" evidence="8">
    <location>
        <begin position="172"/>
        <end position="196"/>
    </location>
</feature>
<comment type="subcellular location">
    <subcellularLocation>
        <location evidence="1">Membrane</location>
        <topology evidence="1">Multi-pass membrane protein</topology>
    </subcellularLocation>
</comment>
<dbReference type="PANTHER" id="PTHR43829:SF9">
    <property type="entry name" value="AQUAPORIN-9"/>
    <property type="match status" value="1"/>
</dbReference>
<dbReference type="InterPro" id="IPR050363">
    <property type="entry name" value="MIP/Aquaporin"/>
</dbReference>
<dbReference type="PANTHER" id="PTHR43829">
    <property type="entry name" value="AQUAPORIN OR AQUAGLYCEROPORIN RELATED"/>
    <property type="match status" value="1"/>
</dbReference>
<keyword evidence="4 7" id="KW-0812">Transmembrane</keyword>
<evidence type="ECO:0000256" key="4">
    <source>
        <dbReference type="ARBA" id="ARBA00022692"/>
    </source>
</evidence>
<feature type="transmembrane region" description="Helical" evidence="8">
    <location>
        <begin position="91"/>
        <end position="113"/>
    </location>
</feature>
<dbReference type="InterPro" id="IPR000425">
    <property type="entry name" value="MIP"/>
</dbReference>
<protein>
    <submittedName>
        <fullName evidence="9">MIP/aquaporin family protein</fullName>
    </submittedName>
</protein>
<gene>
    <name evidence="9" type="ORF">GCM10022287_07060</name>
</gene>
<evidence type="ECO:0000313" key="10">
    <source>
        <dbReference type="Proteomes" id="UP001501079"/>
    </source>
</evidence>
<comment type="similarity">
    <text evidence="2 7">Belongs to the MIP/aquaporin (TC 1.A.8) family.</text>
</comment>
<keyword evidence="6 8" id="KW-0472">Membrane</keyword>
<reference evidence="10" key="1">
    <citation type="journal article" date="2019" name="Int. J. Syst. Evol. Microbiol.">
        <title>The Global Catalogue of Microorganisms (GCM) 10K type strain sequencing project: providing services to taxonomists for standard genome sequencing and annotation.</title>
        <authorList>
            <consortium name="The Broad Institute Genomics Platform"/>
            <consortium name="The Broad Institute Genome Sequencing Center for Infectious Disease"/>
            <person name="Wu L."/>
            <person name="Ma J."/>
        </authorList>
    </citation>
    <scope>NUCLEOTIDE SEQUENCE [LARGE SCALE GENOMIC DNA]</scope>
    <source>
        <strain evidence="10">JCM 17591</strain>
    </source>
</reference>
<evidence type="ECO:0000256" key="2">
    <source>
        <dbReference type="ARBA" id="ARBA00006175"/>
    </source>
</evidence>
<dbReference type="Gene3D" id="1.20.1080.10">
    <property type="entry name" value="Glycerol uptake facilitator protein"/>
    <property type="match status" value="1"/>
</dbReference>
<dbReference type="PROSITE" id="PS00221">
    <property type="entry name" value="MIP"/>
    <property type="match status" value="1"/>
</dbReference>
<dbReference type="Pfam" id="PF00230">
    <property type="entry name" value="MIP"/>
    <property type="match status" value="1"/>
</dbReference>
<evidence type="ECO:0000256" key="8">
    <source>
        <dbReference type="SAM" id="Phobius"/>
    </source>
</evidence>
<comment type="caution">
    <text evidence="9">The sequence shown here is derived from an EMBL/GenBank/DDBJ whole genome shotgun (WGS) entry which is preliminary data.</text>
</comment>
<proteinExistence type="inferred from homology"/>
<feature type="transmembrane region" description="Helical" evidence="8">
    <location>
        <begin position="224"/>
        <end position="245"/>
    </location>
</feature>
<evidence type="ECO:0000256" key="3">
    <source>
        <dbReference type="ARBA" id="ARBA00022448"/>
    </source>
</evidence>
<feature type="transmembrane region" description="Helical" evidence="8">
    <location>
        <begin position="64"/>
        <end position="84"/>
    </location>
</feature>
<evidence type="ECO:0000256" key="1">
    <source>
        <dbReference type="ARBA" id="ARBA00004141"/>
    </source>
</evidence>
<dbReference type="RefSeq" id="WP_344751891.1">
    <property type="nucleotide sequence ID" value="NZ_BAABBW010000001.1"/>
</dbReference>
<name>A0ABP7ZTK4_9MICO</name>
<feature type="transmembrane region" description="Helical" evidence="8">
    <location>
        <begin position="139"/>
        <end position="160"/>
    </location>
</feature>
<sequence>MPLAAYLSESVGTALMLLLGCGVSANASLRKSKGFGSDWTLISLGWGLAVFLGVTVATKSGANLNPAVTLGIVLSGAHEFAPGVAVDLQNVLGYIVAQFVGGFVGAFAVWLVYRQQLDDHPEPTAKFGVFATSPAIRGWVWNGLCESAGTFVLVFVALAFGEHGPTTGLASLGALPIAFLIIGLIASLGGPTGAALNPVRDLMPRLVHQLVPIAGKGPSNWSYAWIPILAPLIGGLLGGLAAGPLL</sequence>
<dbReference type="InterPro" id="IPR022357">
    <property type="entry name" value="MIP_CS"/>
</dbReference>
<evidence type="ECO:0000256" key="5">
    <source>
        <dbReference type="ARBA" id="ARBA00022989"/>
    </source>
</evidence>
<dbReference type="SUPFAM" id="SSF81338">
    <property type="entry name" value="Aquaporin-like"/>
    <property type="match status" value="1"/>
</dbReference>
<dbReference type="Proteomes" id="UP001501079">
    <property type="component" value="Unassembled WGS sequence"/>
</dbReference>
<accession>A0ABP7ZTK4</accession>
<evidence type="ECO:0000256" key="7">
    <source>
        <dbReference type="RuleBase" id="RU000477"/>
    </source>
</evidence>
<dbReference type="PRINTS" id="PR00783">
    <property type="entry name" value="MINTRINSICP"/>
</dbReference>
<dbReference type="EMBL" id="BAABBW010000001">
    <property type="protein sequence ID" value="GAA4169950.1"/>
    <property type="molecule type" value="Genomic_DNA"/>
</dbReference>
<feature type="transmembrane region" description="Helical" evidence="8">
    <location>
        <begin position="6"/>
        <end position="27"/>
    </location>
</feature>
<keyword evidence="10" id="KW-1185">Reference proteome</keyword>